<dbReference type="InterPro" id="IPR000182">
    <property type="entry name" value="GNAT_dom"/>
</dbReference>
<dbReference type="GO" id="GO:0016747">
    <property type="term" value="F:acyltransferase activity, transferring groups other than amino-acyl groups"/>
    <property type="evidence" value="ECO:0007669"/>
    <property type="project" value="InterPro"/>
</dbReference>
<dbReference type="CDD" id="cd04301">
    <property type="entry name" value="NAT_SF"/>
    <property type="match status" value="1"/>
</dbReference>
<proteinExistence type="predicted"/>
<dbReference type="OrthoDB" id="581534at2"/>
<dbReference type="AlphaFoldDB" id="A0A5C4TCM7"/>
<feature type="domain" description="N-acetyltransferase" evidence="1">
    <location>
        <begin position="25"/>
        <end position="179"/>
    </location>
</feature>
<gene>
    <name evidence="2" type="ORF">FE784_11095</name>
</gene>
<keyword evidence="2" id="KW-0808">Transferase</keyword>
<evidence type="ECO:0000313" key="2">
    <source>
        <dbReference type="EMBL" id="TNJ66300.1"/>
    </source>
</evidence>
<evidence type="ECO:0000313" key="3">
    <source>
        <dbReference type="Proteomes" id="UP000307943"/>
    </source>
</evidence>
<sequence>MPYIELTMLRPNLLDIPEAPLPEGYSLRTFRSGDEEHWARIEHAVDEFKSTEAAMRRFREEFAPHLAEMEKRCLFVIDEHGSPIGTTTAWHGMLDGSAIGRIHWVAVVPEQQGKKLSKPLLSAALRTLAQFHDKAYLTTQTTSYKAVGMYLNYGFEPVMQTPECTEGWKLIGQLLGKSI</sequence>
<protein>
    <submittedName>
        <fullName evidence="2">GNAT family N-acetyltransferase</fullName>
    </submittedName>
</protein>
<dbReference type="InterPro" id="IPR016181">
    <property type="entry name" value="Acyl_CoA_acyltransferase"/>
</dbReference>
<evidence type="ECO:0000259" key="1">
    <source>
        <dbReference type="PROSITE" id="PS51186"/>
    </source>
</evidence>
<dbReference type="Proteomes" id="UP000307943">
    <property type="component" value="Unassembled WGS sequence"/>
</dbReference>
<organism evidence="2 3">
    <name type="scientific">Paenibacillus hemerocallicola</name>
    <dbReference type="NCBI Taxonomy" id="1172614"/>
    <lineage>
        <taxon>Bacteria</taxon>
        <taxon>Bacillati</taxon>
        <taxon>Bacillota</taxon>
        <taxon>Bacilli</taxon>
        <taxon>Bacillales</taxon>
        <taxon>Paenibacillaceae</taxon>
        <taxon>Paenibacillus</taxon>
    </lineage>
</organism>
<keyword evidence="3" id="KW-1185">Reference proteome</keyword>
<reference evidence="2 3" key="1">
    <citation type="submission" date="2019-05" db="EMBL/GenBank/DDBJ databases">
        <title>We sequenced the genome of Paenibacillus hemerocallicola KCTC 33185 for further insight into its adaptation and study the phylogeny of Paenibacillus.</title>
        <authorList>
            <person name="Narsing Rao M.P."/>
        </authorList>
    </citation>
    <scope>NUCLEOTIDE SEQUENCE [LARGE SCALE GENOMIC DNA]</scope>
    <source>
        <strain evidence="2 3">KCTC 33185</strain>
    </source>
</reference>
<dbReference type="Pfam" id="PF00583">
    <property type="entry name" value="Acetyltransf_1"/>
    <property type="match status" value="1"/>
</dbReference>
<dbReference type="SUPFAM" id="SSF55729">
    <property type="entry name" value="Acyl-CoA N-acyltransferases (Nat)"/>
    <property type="match status" value="1"/>
</dbReference>
<dbReference type="Gene3D" id="3.40.630.30">
    <property type="match status" value="1"/>
</dbReference>
<accession>A0A5C4TCM7</accession>
<dbReference type="EMBL" id="VDCQ01000012">
    <property type="protein sequence ID" value="TNJ66300.1"/>
    <property type="molecule type" value="Genomic_DNA"/>
</dbReference>
<comment type="caution">
    <text evidence="2">The sequence shown here is derived from an EMBL/GenBank/DDBJ whole genome shotgun (WGS) entry which is preliminary data.</text>
</comment>
<dbReference type="PROSITE" id="PS51186">
    <property type="entry name" value="GNAT"/>
    <property type="match status" value="1"/>
</dbReference>
<name>A0A5C4TCM7_9BACL</name>